<dbReference type="Proteomes" id="UP001224661">
    <property type="component" value="Unassembled WGS sequence"/>
</dbReference>
<dbReference type="RefSeq" id="WP_282512519.1">
    <property type="nucleotide sequence ID" value="NZ_JASCIR010000006.1"/>
</dbReference>
<gene>
    <name evidence="2" type="primary">tgmB</name>
    <name evidence="2" type="ORF">QIS99_09965</name>
</gene>
<reference evidence="2 3" key="1">
    <citation type="submission" date="2023-05" db="EMBL/GenBank/DDBJ databases">
        <title>Draft genome sequence of Streptomyces sp. B-S-A8 isolated from a cave soil in Thailand.</title>
        <authorList>
            <person name="Chamroensaksri N."/>
            <person name="Muangham S."/>
        </authorList>
    </citation>
    <scope>NUCLEOTIDE SEQUENCE [LARGE SCALE GENOMIC DNA]</scope>
    <source>
        <strain evidence="2 3">B-S-A8</strain>
    </source>
</reference>
<accession>A0ABT6RQE2</accession>
<evidence type="ECO:0000313" key="2">
    <source>
        <dbReference type="EMBL" id="MDI3386535.1"/>
    </source>
</evidence>
<dbReference type="PANTHER" id="PTHR21621:SF0">
    <property type="entry name" value="BETA-CITRYLGLUTAMATE SYNTHASE B-RELATED"/>
    <property type="match status" value="1"/>
</dbReference>
<evidence type="ECO:0000313" key="3">
    <source>
        <dbReference type="Proteomes" id="UP001224661"/>
    </source>
</evidence>
<comment type="caution">
    <text evidence="2">The sequence shown here is derived from an EMBL/GenBank/DDBJ whole genome shotgun (WGS) entry which is preliminary data.</text>
</comment>
<dbReference type="PANTHER" id="PTHR21621">
    <property type="entry name" value="RIBOSOMAL PROTEIN S6 MODIFICATION PROTEIN"/>
    <property type="match status" value="1"/>
</dbReference>
<dbReference type="InterPro" id="IPR026449">
    <property type="entry name" value="GRASP_SAV_5884"/>
</dbReference>
<dbReference type="EMBL" id="JASCIR010000006">
    <property type="protein sequence ID" value="MDI3386535.1"/>
    <property type="molecule type" value="Genomic_DNA"/>
</dbReference>
<evidence type="ECO:0000259" key="1">
    <source>
        <dbReference type="Pfam" id="PF21068"/>
    </source>
</evidence>
<feature type="domain" description="MvdD-like pre-ATP grasp" evidence="1">
    <location>
        <begin position="8"/>
        <end position="111"/>
    </location>
</feature>
<dbReference type="InterPro" id="IPR048936">
    <property type="entry name" value="MvdD-like_ATPgrasp"/>
</dbReference>
<proteinExistence type="predicted"/>
<sequence>MLTNQLDSTADLVVDRLNHRNVPVFRCDTAEFPLELTLTATLGEQRWGGLLDNGHRTLDLAAVRSVYFRRPEEFRLPDSMSEAERRFAAAQSRAGFVGVAVALPCLWINHPARDLDANHKPWQLAVARRLGLEPPRSIITNDPCAAREFATQICGQVITKSLGAPVDTVIVDPAELDDSVRLCAHLFQEWIDKAHEVRLTVVGGRFFAVEIHAGSEEARIDWRTDYDSLTYEPTTVPDRVRHAVTAFMRHFGLVFGAFDFIVTPSGRWRFLEVNPNGQWSWIEHRTGVPISYAIAELLEKGMTHE</sequence>
<dbReference type="NCBIfam" id="TIGR04187">
    <property type="entry name" value="GRASP_SAV_5884"/>
    <property type="match status" value="1"/>
</dbReference>
<protein>
    <submittedName>
        <fullName evidence="2">ATP-grasp ribosomal peptide maturase</fullName>
    </submittedName>
</protein>
<dbReference type="SUPFAM" id="SSF56059">
    <property type="entry name" value="Glutathione synthetase ATP-binding domain-like"/>
    <property type="match status" value="1"/>
</dbReference>
<dbReference type="Gene3D" id="3.30.470.20">
    <property type="entry name" value="ATP-grasp fold, B domain"/>
    <property type="match status" value="1"/>
</dbReference>
<keyword evidence="3" id="KW-1185">Reference proteome</keyword>
<organism evidence="2 3">
    <name type="scientific">Streptomyces solicavernae</name>
    <dbReference type="NCBI Taxonomy" id="3043614"/>
    <lineage>
        <taxon>Bacteria</taxon>
        <taxon>Bacillati</taxon>
        <taxon>Actinomycetota</taxon>
        <taxon>Actinomycetes</taxon>
        <taxon>Kitasatosporales</taxon>
        <taxon>Streptomycetaceae</taxon>
        <taxon>Streptomyces</taxon>
    </lineage>
</organism>
<name>A0ABT6RQE2_9ACTN</name>
<dbReference type="Pfam" id="PF21068">
    <property type="entry name" value="ATPgraspMvdD"/>
    <property type="match status" value="1"/>
</dbReference>